<protein>
    <submittedName>
        <fullName evidence="1">Transposase</fullName>
    </submittedName>
</protein>
<gene>
    <name evidence="1" type="ORF">ASN18_1754</name>
</gene>
<dbReference type="EMBL" id="LNQR01000063">
    <property type="protein sequence ID" value="KWT85297.1"/>
    <property type="molecule type" value="Genomic_DNA"/>
</dbReference>
<accession>A0ABR5SEX8</accession>
<keyword evidence="2" id="KW-1185">Reference proteome</keyword>
<organism evidence="1 2">
    <name type="scientific">Candidatus Magnetominusculus xianensis</name>
    <dbReference type="NCBI Taxonomy" id="1748249"/>
    <lineage>
        <taxon>Bacteria</taxon>
        <taxon>Pseudomonadati</taxon>
        <taxon>Nitrospirota</taxon>
        <taxon>Nitrospiria</taxon>
        <taxon>Nitrospirales</taxon>
        <taxon>Nitrospiraceae</taxon>
        <taxon>Candidatus Magnetominusculus</taxon>
    </lineage>
</organism>
<reference evidence="1 2" key="1">
    <citation type="submission" date="2015-11" db="EMBL/GenBank/DDBJ databases">
        <authorList>
            <person name="Lin W."/>
        </authorList>
    </citation>
    <scope>NUCLEOTIDE SEQUENCE [LARGE SCALE GENOMIC DNA]</scope>
    <source>
        <strain evidence="1 2">HCH-1</strain>
    </source>
</reference>
<dbReference type="RefSeq" id="WP_157072900.1">
    <property type="nucleotide sequence ID" value="NZ_LNQR01000063.1"/>
</dbReference>
<comment type="caution">
    <text evidence="1">The sequence shown here is derived from an EMBL/GenBank/DDBJ whole genome shotgun (WGS) entry which is preliminary data.</text>
</comment>
<proteinExistence type="predicted"/>
<dbReference type="Proteomes" id="UP000060487">
    <property type="component" value="Unassembled WGS sequence"/>
</dbReference>
<name>A0ABR5SEX8_9BACT</name>
<sequence>MLGLHKPILTASTASRVSFYFFTGHYWRQALRAGLSRRERREKQRRFRKERKRTTPSEAVIFRYLSKFHDKEQEKLRVGRTAFIPKVTENLKALMSINTGLIGFEVIKPCEETATLDMDATLSETSKKEALYSYEGREGISAVKHILA</sequence>
<evidence type="ECO:0000313" key="1">
    <source>
        <dbReference type="EMBL" id="KWT85297.1"/>
    </source>
</evidence>
<evidence type="ECO:0000313" key="2">
    <source>
        <dbReference type="Proteomes" id="UP000060487"/>
    </source>
</evidence>